<proteinExistence type="predicted"/>
<dbReference type="NCBIfam" id="TIGR04215">
    <property type="entry name" value="choice_anch_A"/>
    <property type="match status" value="1"/>
</dbReference>
<dbReference type="Pfam" id="PF17517">
    <property type="entry name" value="IgGFc_binding"/>
    <property type="match status" value="1"/>
</dbReference>
<gene>
    <name evidence="3" type="ORF">J2X05_000636</name>
</gene>
<protein>
    <submittedName>
        <fullName evidence="3">Choice-of-anchor A domain-containing protein</fullName>
    </submittedName>
</protein>
<evidence type="ECO:0000313" key="4">
    <source>
        <dbReference type="Proteomes" id="UP001253595"/>
    </source>
</evidence>
<evidence type="ECO:0000313" key="3">
    <source>
        <dbReference type="EMBL" id="MDR7088633.1"/>
    </source>
</evidence>
<dbReference type="InterPro" id="IPR035234">
    <property type="entry name" value="IgGFc-bd_N"/>
</dbReference>
<keyword evidence="4" id="KW-1185">Reference proteome</keyword>
<feature type="domain" description="IgGFc-binding protein N-terminal" evidence="1">
    <location>
        <begin position="6"/>
        <end position="268"/>
    </location>
</feature>
<dbReference type="Proteomes" id="UP001253595">
    <property type="component" value="Unassembled WGS sequence"/>
</dbReference>
<sequence length="1315" mass="140071">MPVSYNDSSSFIAIVGTKDNTQILIKSPVDTTKTRAGVPHKIILNKLETYLVVGKNFSDLTGTEIQAEAPIAVVGGAMCAYVPVNVPACDHLVEMMPSVESWGNLFLTYPLALRTKGDLIRILSSVDNTEVKINGSLVAILKRGGFYDVILGTSSLIETSRPALVSQYSLGQNYDGVVSDPFMMLVTPIEQFRDKYTFAAPLSGFSSHFANVVIRTTSLSSIRVDGVAPNLSIFKPIGDGSFSGGQIPIAPGSHSIAAESPFGLNVYGFGDYESYGYPGGMAAEIINPIYGDYKNVRVTSQLVTGNVDLDFSSFVVAPEKIEHSDGTTVIEWFFPAFSIGQIKNLDYEVVAKNLLPGEKRVITNSLDLSYQDLNGVEHNRHLGQQELTVLSSGFTIGVSTDKQGYSANQEVNISTQVANAGSVNGLVSVTLEVRDAQGNYVAGLNSPPAFVLGARNSIALSPQIFSTGTTYSGNYQIHAILKNQDGAVVAEDSALFSIVDADVEQMSAQVTTDKLVYNRRDVLAIEDKLTSLSQNQLIQDVTVITRVLHEDGEVFWHASNDLAQLTPQEFESFAHAVPLTNAKLGNYTVQLKALNTDGLTLASDEASFQIQDNPLFALRGGVTVDKDELPLGESQSCTYTINNTGIQPINGQLIKLNLVRVDEESNLFSTEQSVDLVSQGEKSFAPDLPIPAAQGNFACVLEAVVSGQATVLATALFTVKESPIKLAGDFTLGEKARLLVLIDSSTAERTYLENLLTNTGWFYTIVDNAAAFKTELTQGGYGVYALLSEKVTLDQTTQNLLNAKVAAGDGLFVAGATDRRHQTLEQALGIKARANEAYAKGVAVQESALGYAWERAFNKSSRVLNFSANGANVIGEYRKNLAGTDTQTVLGALGAAGRYGNFVWDNFTSLSSTVEGRIAVGGNLSLQNFSVGDKLDPNKLHDVVTVGGNVTFPSGRIYYGNLIAGGSVSGVGDPVRFGMAQGAVIRGSSALDVNFTGEREYLQELSTKLATLPANGTVKMQWGGMELKGDCTSTSQVFNVNGVDLGVAHTFAVSCIPAGATVVFNVSGTNVTIKSMGMQSLTTLRDNVLFNFPQATSLKMTSVGIEGSILAPFAQVDQPAGRIDGQVIVKSWYSTTTGYMSIHNRFFSGDLSAAVSPASKNALATYQYQKGKSVFAGFDVLAQAVALGVSSDNPFAQLLLSALEQVNPAPITARAGKVVPVVLTYENTGAQTATGQVRLALTGNIALLNSAAFTQVANSSDWVLPLSLDAGASNSQTIYVQLPVSGASSITLQLQTGVTPDWETRFEKALNLNVQ</sequence>
<organism evidence="3 4">
    <name type="scientific">Cellvibrio fibrivorans</name>
    <dbReference type="NCBI Taxonomy" id="126350"/>
    <lineage>
        <taxon>Bacteria</taxon>
        <taxon>Pseudomonadati</taxon>
        <taxon>Pseudomonadota</taxon>
        <taxon>Gammaproteobacteria</taxon>
        <taxon>Cellvibrionales</taxon>
        <taxon>Cellvibrionaceae</taxon>
        <taxon>Cellvibrio</taxon>
    </lineage>
</organism>
<dbReference type="Pfam" id="PF20597">
    <property type="entry name" value="pAdhesive_15"/>
    <property type="match status" value="1"/>
</dbReference>
<accession>A0ABU1UU25</accession>
<comment type="caution">
    <text evidence="3">The sequence shown here is derived from an EMBL/GenBank/DDBJ whole genome shotgun (WGS) entry which is preliminary data.</text>
</comment>
<feature type="domain" description="Choice-of-anchor A" evidence="2">
    <location>
        <begin position="893"/>
        <end position="1138"/>
    </location>
</feature>
<evidence type="ECO:0000259" key="2">
    <source>
        <dbReference type="Pfam" id="PF20597"/>
    </source>
</evidence>
<name>A0ABU1UU25_9GAMM</name>
<dbReference type="PANTHER" id="PTHR46534:SF1">
    <property type="entry name" value="IGGFC-BINDING PROTEIN N-TERMINAL DOMAIN-CONTAINING PROTEIN"/>
    <property type="match status" value="1"/>
</dbReference>
<dbReference type="EMBL" id="JAVDVX010000001">
    <property type="protein sequence ID" value="MDR7088633.1"/>
    <property type="molecule type" value="Genomic_DNA"/>
</dbReference>
<evidence type="ECO:0000259" key="1">
    <source>
        <dbReference type="Pfam" id="PF17517"/>
    </source>
</evidence>
<dbReference type="PANTHER" id="PTHR46534">
    <property type="entry name" value="IGGFC_BINDING DOMAIN-CONTAINING PROTEIN"/>
    <property type="match status" value="1"/>
</dbReference>
<reference evidence="3 4" key="1">
    <citation type="submission" date="2023-07" db="EMBL/GenBank/DDBJ databases">
        <title>Sorghum-associated microbial communities from plants grown in Nebraska, USA.</title>
        <authorList>
            <person name="Schachtman D."/>
        </authorList>
    </citation>
    <scope>NUCLEOTIDE SEQUENCE [LARGE SCALE GENOMIC DNA]</scope>
    <source>
        <strain evidence="3 4">BE190</strain>
    </source>
</reference>
<dbReference type="InterPro" id="IPR026588">
    <property type="entry name" value="Choice_anch_A"/>
</dbReference>